<evidence type="ECO:0000256" key="5">
    <source>
        <dbReference type="ARBA" id="ARBA00022989"/>
    </source>
</evidence>
<dbReference type="SUPFAM" id="SSF161098">
    <property type="entry name" value="MetI-like"/>
    <property type="match status" value="1"/>
</dbReference>
<organism evidence="8 9">
    <name type="scientific">Nonomuraea phyllanthi</name>
    <dbReference type="NCBI Taxonomy" id="2219224"/>
    <lineage>
        <taxon>Bacteria</taxon>
        <taxon>Bacillati</taxon>
        <taxon>Actinomycetota</taxon>
        <taxon>Actinomycetes</taxon>
        <taxon>Streptosporangiales</taxon>
        <taxon>Streptosporangiaceae</taxon>
        <taxon>Nonomuraea</taxon>
    </lineage>
</organism>
<protein>
    <submittedName>
        <fullName evidence="8">ABC transporter permease subunit</fullName>
    </submittedName>
</protein>
<dbReference type="AlphaFoldDB" id="A0A5C4VMX3"/>
<sequence>MAVGTLAAAPRARLGRAARRAAHLLAVLLLVTLAAAALVDLVPGSPAVAILGPSATPQQIAELDAAYGFDRPFPERYLDWVGGLVTGDLGRSVQSGRPVLATILERLPVTLEIALLAVGISLLVAVPLGVHTGSRVGGPLDRAVTAASSALMSIPVFVAGVVLIYLLALTTGWFPVSGWAPLTDGIAANLHFAFLPAVALAVGETPALLRLLRGDVAATLREDFVRTAATRGLPRRYILFRHVLRPSALPLVTMAAVVFGRLLAGSVVVESLFALPGLGGLALQSIPAKDIPVIQGLVVLVAVAYVAVNALVDLGYTVLDPRTRSR</sequence>
<evidence type="ECO:0000256" key="3">
    <source>
        <dbReference type="ARBA" id="ARBA00022475"/>
    </source>
</evidence>
<evidence type="ECO:0000256" key="2">
    <source>
        <dbReference type="ARBA" id="ARBA00022448"/>
    </source>
</evidence>
<evidence type="ECO:0000313" key="9">
    <source>
        <dbReference type="Proteomes" id="UP000312512"/>
    </source>
</evidence>
<keyword evidence="5 7" id="KW-1133">Transmembrane helix</keyword>
<dbReference type="EMBL" id="VDLX02000019">
    <property type="protein sequence ID" value="KAB8189649.1"/>
    <property type="molecule type" value="Genomic_DNA"/>
</dbReference>
<dbReference type="PROSITE" id="PS50928">
    <property type="entry name" value="ABC_TM1"/>
    <property type="match status" value="1"/>
</dbReference>
<dbReference type="Gene3D" id="1.10.3720.10">
    <property type="entry name" value="MetI-like"/>
    <property type="match status" value="1"/>
</dbReference>
<evidence type="ECO:0000256" key="7">
    <source>
        <dbReference type="RuleBase" id="RU363032"/>
    </source>
</evidence>
<feature type="transmembrane region" description="Helical" evidence="7">
    <location>
        <begin position="186"/>
        <end position="203"/>
    </location>
</feature>
<dbReference type="InterPro" id="IPR045621">
    <property type="entry name" value="BPD_transp_1_N"/>
</dbReference>
<reference evidence="8 9" key="1">
    <citation type="submission" date="2019-10" db="EMBL/GenBank/DDBJ databases">
        <title>Nonomuraea sp. nov., isolated from Phyllanthus amarus.</title>
        <authorList>
            <person name="Klykleung N."/>
            <person name="Tanasupawat S."/>
        </authorList>
    </citation>
    <scope>NUCLEOTIDE SEQUENCE [LARGE SCALE GENOMIC DNA]</scope>
    <source>
        <strain evidence="8 9">PA1-10</strain>
    </source>
</reference>
<dbReference type="InterPro" id="IPR000515">
    <property type="entry name" value="MetI-like"/>
</dbReference>
<accession>A0A5C4VMX3</accession>
<comment type="subcellular location">
    <subcellularLocation>
        <location evidence="1 7">Cell membrane</location>
        <topology evidence="1 7">Multi-pass membrane protein</topology>
    </subcellularLocation>
</comment>
<dbReference type="Pfam" id="PF19300">
    <property type="entry name" value="BPD_transp_1_N"/>
    <property type="match status" value="1"/>
</dbReference>
<feature type="transmembrane region" description="Helical" evidence="7">
    <location>
        <begin position="21"/>
        <end position="39"/>
    </location>
</feature>
<keyword evidence="4 7" id="KW-0812">Transmembrane</keyword>
<keyword evidence="9" id="KW-1185">Reference proteome</keyword>
<dbReference type="InterPro" id="IPR035906">
    <property type="entry name" value="MetI-like_sf"/>
</dbReference>
<name>A0A5C4VMX3_9ACTN</name>
<feature type="transmembrane region" description="Helical" evidence="7">
    <location>
        <begin position="293"/>
        <end position="319"/>
    </location>
</feature>
<feature type="transmembrane region" description="Helical" evidence="7">
    <location>
        <begin position="113"/>
        <end position="130"/>
    </location>
</feature>
<feature type="transmembrane region" description="Helical" evidence="7">
    <location>
        <begin position="248"/>
        <end position="273"/>
    </location>
</feature>
<feature type="transmembrane region" description="Helical" evidence="7">
    <location>
        <begin position="151"/>
        <end position="174"/>
    </location>
</feature>
<keyword evidence="3" id="KW-1003">Cell membrane</keyword>
<gene>
    <name evidence="8" type="ORF">FH608_039385</name>
</gene>
<evidence type="ECO:0000256" key="1">
    <source>
        <dbReference type="ARBA" id="ARBA00004651"/>
    </source>
</evidence>
<dbReference type="Proteomes" id="UP000312512">
    <property type="component" value="Unassembled WGS sequence"/>
</dbReference>
<dbReference type="GO" id="GO:0055085">
    <property type="term" value="P:transmembrane transport"/>
    <property type="evidence" value="ECO:0007669"/>
    <property type="project" value="InterPro"/>
</dbReference>
<accession>A0A5P9Z240</accession>
<evidence type="ECO:0000256" key="4">
    <source>
        <dbReference type="ARBA" id="ARBA00022692"/>
    </source>
</evidence>
<dbReference type="GO" id="GO:0005886">
    <property type="term" value="C:plasma membrane"/>
    <property type="evidence" value="ECO:0007669"/>
    <property type="project" value="UniProtKB-SubCell"/>
</dbReference>
<keyword evidence="6 7" id="KW-0472">Membrane</keyword>
<dbReference type="OrthoDB" id="9778910at2"/>
<dbReference type="CDD" id="cd06261">
    <property type="entry name" value="TM_PBP2"/>
    <property type="match status" value="1"/>
</dbReference>
<dbReference type="PANTHER" id="PTHR43163">
    <property type="entry name" value="DIPEPTIDE TRANSPORT SYSTEM PERMEASE PROTEIN DPPB-RELATED"/>
    <property type="match status" value="1"/>
</dbReference>
<dbReference type="PANTHER" id="PTHR43163:SF6">
    <property type="entry name" value="DIPEPTIDE TRANSPORT SYSTEM PERMEASE PROTEIN DPPB-RELATED"/>
    <property type="match status" value="1"/>
</dbReference>
<comment type="similarity">
    <text evidence="7">Belongs to the binding-protein-dependent transport system permease family.</text>
</comment>
<proteinExistence type="inferred from homology"/>
<dbReference type="Pfam" id="PF00528">
    <property type="entry name" value="BPD_transp_1"/>
    <property type="match status" value="1"/>
</dbReference>
<comment type="caution">
    <text evidence="8">The sequence shown here is derived from an EMBL/GenBank/DDBJ whole genome shotgun (WGS) entry which is preliminary data.</text>
</comment>
<evidence type="ECO:0000313" key="8">
    <source>
        <dbReference type="EMBL" id="KAB8189649.1"/>
    </source>
</evidence>
<evidence type="ECO:0000256" key="6">
    <source>
        <dbReference type="ARBA" id="ARBA00023136"/>
    </source>
</evidence>
<keyword evidence="2 7" id="KW-0813">Transport</keyword>
<dbReference type="RefSeq" id="WP_139635511.1">
    <property type="nucleotide sequence ID" value="NZ_CP045572.1"/>
</dbReference>